<proteinExistence type="predicted"/>
<sequence length="172" mass="19457">NSRRQQIQKLKGPVHNRQIGAVNKRKTLVRTNLIQQRKAARQQQLTQRRGLNQSFQTQGMVHGQARQTITGFNQTQHRMKNKRRWKGNIASNIQQGPLPSQIMTVSVPNASSSGNRSVRINRQTKTASSLNERFSSSIPQQGRGSGRRRKNKNQKSSVGLFSSGNERTVVMM</sequence>
<dbReference type="RefSeq" id="XP_006825811.1">
    <property type="nucleotide sequence ID" value="XM_006825748.1"/>
</dbReference>
<evidence type="ECO:0000313" key="3">
    <source>
        <dbReference type="RefSeq" id="XP_006825811.1"/>
    </source>
</evidence>
<protein>
    <submittedName>
        <fullName evidence="3">Uncharacterized protein LOC100370985</fullName>
    </submittedName>
</protein>
<feature type="compositionally biased region" description="Polar residues" evidence="1">
    <location>
        <begin position="108"/>
        <end position="139"/>
    </location>
</feature>
<organism evidence="2 3">
    <name type="scientific">Saccoglossus kowalevskii</name>
    <name type="common">Acorn worm</name>
    <dbReference type="NCBI Taxonomy" id="10224"/>
    <lineage>
        <taxon>Eukaryota</taxon>
        <taxon>Metazoa</taxon>
        <taxon>Hemichordata</taxon>
        <taxon>Enteropneusta</taxon>
        <taxon>Harrimaniidae</taxon>
        <taxon>Saccoglossus</taxon>
    </lineage>
</organism>
<keyword evidence="2" id="KW-1185">Reference proteome</keyword>
<accession>A0ABM0N0M0</accession>
<name>A0ABM0N0M0_SACKO</name>
<feature type="region of interest" description="Disordered" evidence="1">
    <location>
        <begin position="108"/>
        <end position="172"/>
    </location>
</feature>
<evidence type="ECO:0000256" key="1">
    <source>
        <dbReference type="SAM" id="MobiDB-lite"/>
    </source>
</evidence>
<dbReference type="GeneID" id="100370985"/>
<gene>
    <name evidence="3" type="primary">LOC100370985</name>
</gene>
<dbReference type="Proteomes" id="UP000694865">
    <property type="component" value="Unplaced"/>
</dbReference>
<feature type="non-terminal residue" evidence="3">
    <location>
        <position position="1"/>
    </location>
</feature>
<evidence type="ECO:0000313" key="2">
    <source>
        <dbReference type="Proteomes" id="UP000694865"/>
    </source>
</evidence>
<reference evidence="3" key="1">
    <citation type="submission" date="2025-08" db="UniProtKB">
        <authorList>
            <consortium name="RefSeq"/>
        </authorList>
    </citation>
    <scope>IDENTIFICATION</scope>
    <source>
        <tissue evidence="3">Testes</tissue>
    </source>
</reference>